<organism evidence="1 2">
    <name type="scientific">Brevifollis gellanilyticus</name>
    <dbReference type="NCBI Taxonomy" id="748831"/>
    <lineage>
        <taxon>Bacteria</taxon>
        <taxon>Pseudomonadati</taxon>
        <taxon>Verrucomicrobiota</taxon>
        <taxon>Verrucomicrobiia</taxon>
        <taxon>Verrucomicrobiales</taxon>
        <taxon>Verrucomicrobiaceae</taxon>
    </lineage>
</organism>
<sequence length="142" mass="15494">MSFTITFCDGWSDITEEVEAVDPPWTLAKPDGVGALQFSIGIYKGGPVPNPTQRDLLSLLHGFATSQQLGDPVDLVEEDGELRLVAGSFRAGEDFLRVWYVTNGRSIAQVTYLCSWGEQHAELADCEQMVRTLGFDGEAPIG</sequence>
<gene>
    <name evidence="1" type="ORF">BGE01nite_06040</name>
</gene>
<accession>A0A512M3L3</accession>
<comment type="caution">
    <text evidence="1">The sequence shown here is derived from an EMBL/GenBank/DDBJ whole genome shotgun (WGS) entry which is preliminary data.</text>
</comment>
<evidence type="ECO:0000313" key="2">
    <source>
        <dbReference type="Proteomes" id="UP000321577"/>
    </source>
</evidence>
<dbReference type="AlphaFoldDB" id="A0A512M3L3"/>
<keyword evidence="2" id="KW-1185">Reference proteome</keyword>
<evidence type="ECO:0008006" key="3">
    <source>
        <dbReference type="Google" id="ProtNLM"/>
    </source>
</evidence>
<evidence type="ECO:0000313" key="1">
    <source>
        <dbReference type="EMBL" id="GEP41313.1"/>
    </source>
</evidence>
<dbReference type="EMBL" id="BKAG01000003">
    <property type="protein sequence ID" value="GEP41313.1"/>
    <property type="molecule type" value="Genomic_DNA"/>
</dbReference>
<protein>
    <recommendedName>
        <fullName evidence="3">DUF3805 domain-containing protein</fullName>
    </recommendedName>
</protein>
<proteinExistence type="predicted"/>
<dbReference type="RefSeq" id="WP_170266550.1">
    <property type="nucleotide sequence ID" value="NZ_BKAG01000003.1"/>
</dbReference>
<dbReference type="Proteomes" id="UP000321577">
    <property type="component" value="Unassembled WGS sequence"/>
</dbReference>
<reference evidence="1 2" key="1">
    <citation type="submission" date="2019-07" db="EMBL/GenBank/DDBJ databases">
        <title>Whole genome shotgun sequence of Brevifollis gellanilyticus NBRC 108608.</title>
        <authorList>
            <person name="Hosoyama A."/>
            <person name="Uohara A."/>
            <person name="Ohji S."/>
            <person name="Ichikawa N."/>
        </authorList>
    </citation>
    <scope>NUCLEOTIDE SEQUENCE [LARGE SCALE GENOMIC DNA]</scope>
    <source>
        <strain evidence="1 2">NBRC 108608</strain>
    </source>
</reference>
<name>A0A512M3L3_9BACT</name>